<dbReference type="AlphaFoldDB" id="A0A250VUL4"/>
<keyword evidence="2" id="KW-1185">Reference proteome</keyword>
<dbReference type="EMBL" id="BDQI01000040">
    <property type="protein sequence ID" value="GAX57804.1"/>
    <property type="molecule type" value="Genomic_DNA"/>
</dbReference>
<gene>
    <name evidence="1" type="ORF">SO3561_09374</name>
</gene>
<accession>A0A250VUL4</accession>
<dbReference type="RefSeq" id="WP_067383697.1">
    <property type="nucleotide sequence ID" value="NZ_BDQI01000040.1"/>
</dbReference>
<dbReference type="STRING" id="1963.AQJ27_46215"/>
<dbReference type="Proteomes" id="UP000217446">
    <property type="component" value="Unassembled WGS sequence"/>
</dbReference>
<protein>
    <recommendedName>
        <fullName evidence="3">DUF1877 family protein</fullName>
    </recommendedName>
</protein>
<evidence type="ECO:0000313" key="1">
    <source>
        <dbReference type="EMBL" id="GAX57804.1"/>
    </source>
</evidence>
<reference evidence="2" key="1">
    <citation type="submission" date="2017-05" db="EMBL/GenBank/DDBJ databases">
        <title>Streptomyces olivochromogenes NBRC 3561 whole genome shotgun sequence.</title>
        <authorList>
            <person name="Dohra H."/>
            <person name="Kodani S."/>
        </authorList>
    </citation>
    <scope>NUCLEOTIDE SEQUENCE [LARGE SCALE GENOMIC DNA]</scope>
    <source>
        <strain evidence="2">NBRC 3561</strain>
    </source>
</reference>
<sequence length="169" mass="18905">MGILHDYFRAPDTSAAIDWSVGPDGDWDQHSGTGLDEHGVDWFDAKGLDPNVVLGQLIAFAKGIPFDARATAPALVWPDERLWPQGEDRPGQESPWETGLFLQQLPDEWIATLAEIHDEHLPLLALQWLDIPEANFADFIDVQDTIVEFRALARRARDHGHGVYCKTAI</sequence>
<evidence type="ECO:0000313" key="2">
    <source>
        <dbReference type="Proteomes" id="UP000217446"/>
    </source>
</evidence>
<comment type="caution">
    <text evidence="1">The sequence shown here is derived from an EMBL/GenBank/DDBJ whole genome shotgun (WGS) entry which is preliminary data.</text>
</comment>
<evidence type="ECO:0008006" key="3">
    <source>
        <dbReference type="Google" id="ProtNLM"/>
    </source>
</evidence>
<name>A0A250VUL4_STROL</name>
<organism evidence="1 2">
    <name type="scientific">Streptomyces olivochromogenes</name>
    <dbReference type="NCBI Taxonomy" id="1963"/>
    <lineage>
        <taxon>Bacteria</taxon>
        <taxon>Bacillati</taxon>
        <taxon>Actinomycetota</taxon>
        <taxon>Actinomycetes</taxon>
        <taxon>Kitasatosporales</taxon>
        <taxon>Streptomycetaceae</taxon>
        <taxon>Streptomyces</taxon>
    </lineage>
</organism>
<proteinExistence type="predicted"/>